<dbReference type="AlphaFoldDB" id="A0A6A7AYB4"/>
<keyword evidence="1" id="KW-0472">Membrane</keyword>
<evidence type="ECO:0000313" key="3">
    <source>
        <dbReference type="EMBL" id="KAF2848276.1"/>
    </source>
</evidence>
<evidence type="ECO:0000313" key="4">
    <source>
        <dbReference type="Proteomes" id="UP000799423"/>
    </source>
</evidence>
<dbReference type="EMBL" id="MU006319">
    <property type="protein sequence ID" value="KAF2848276.1"/>
    <property type="molecule type" value="Genomic_DNA"/>
</dbReference>
<feature type="transmembrane region" description="Helical" evidence="1">
    <location>
        <begin position="377"/>
        <end position="398"/>
    </location>
</feature>
<feature type="domain" description="CorA-like transporter" evidence="2">
    <location>
        <begin position="7"/>
        <end position="179"/>
    </location>
</feature>
<organism evidence="3 4">
    <name type="scientific">Plenodomus tracheiphilus IPT5</name>
    <dbReference type="NCBI Taxonomy" id="1408161"/>
    <lineage>
        <taxon>Eukaryota</taxon>
        <taxon>Fungi</taxon>
        <taxon>Dikarya</taxon>
        <taxon>Ascomycota</taxon>
        <taxon>Pezizomycotina</taxon>
        <taxon>Dothideomycetes</taxon>
        <taxon>Pleosporomycetidae</taxon>
        <taxon>Pleosporales</taxon>
        <taxon>Pleosporineae</taxon>
        <taxon>Leptosphaeriaceae</taxon>
        <taxon>Plenodomus</taxon>
    </lineage>
</organism>
<dbReference type="Gene3D" id="1.20.58.340">
    <property type="entry name" value="Magnesium transport protein CorA, transmembrane region"/>
    <property type="match status" value="1"/>
</dbReference>
<proteinExistence type="predicted"/>
<accession>A0A6A7AYB4</accession>
<name>A0A6A7AYB4_9PLEO</name>
<keyword evidence="4" id="KW-1185">Reference proteome</keyword>
<keyword evidence="1" id="KW-1133">Transmembrane helix</keyword>
<dbReference type="OrthoDB" id="5396681at2759"/>
<evidence type="ECO:0000259" key="2">
    <source>
        <dbReference type="Pfam" id="PF26616"/>
    </source>
</evidence>
<reference evidence="3" key="1">
    <citation type="submission" date="2020-01" db="EMBL/GenBank/DDBJ databases">
        <authorList>
            <consortium name="DOE Joint Genome Institute"/>
            <person name="Haridas S."/>
            <person name="Albert R."/>
            <person name="Binder M."/>
            <person name="Bloem J."/>
            <person name="Labutti K."/>
            <person name="Salamov A."/>
            <person name="Andreopoulos B."/>
            <person name="Baker S.E."/>
            <person name="Barry K."/>
            <person name="Bills G."/>
            <person name="Bluhm B.H."/>
            <person name="Cannon C."/>
            <person name="Castanera R."/>
            <person name="Culley D.E."/>
            <person name="Daum C."/>
            <person name="Ezra D."/>
            <person name="Gonzalez J.B."/>
            <person name="Henrissat B."/>
            <person name="Kuo A."/>
            <person name="Liang C."/>
            <person name="Lipzen A."/>
            <person name="Lutzoni F."/>
            <person name="Magnuson J."/>
            <person name="Mondo S."/>
            <person name="Nolan M."/>
            <person name="Ohm R."/>
            <person name="Pangilinan J."/>
            <person name="Park H.-J."/>
            <person name="Ramirez L."/>
            <person name="Alfaro M."/>
            <person name="Sun H."/>
            <person name="Tritt A."/>
            <person name="Yoshinaga Y."/>
            <person name="Zwiers L.-H."/>
            <person name="Turgeon B.G."/>
            <person name="Goodwin S.B."/>
            <person name="Spatafora J.W."/>
            <person name="Crous P.W."/>
            <person name="Grigoriev I.V."/>
        </authorList>
    </citation>
    <scope>NUCLEOTIDE SEQUENCE</scope>
    <source>
        <strain evidence="3">IPT5</strain>
    </source>
</reference>
<dbReference type="InterPro" id="IPR058257">
    <property type="entry name" value="CorA-like_dom"/>
</dbReference>
<sequence length="400" mass="45718">MIPQIFSWGQLQISQETMQAILAYHQIFPPFLRIMAQFGPKIRQELPGCNPFHSYRHTETNGTNDTEEMLPKHHNFEIAYTLQFMEKNNRNRGDPWSLRQTGIYQQTTSGNHQSTWIFLHMSQSARMVLEKAIREHLMCLVGSHSPMTFHGLLIEATMSNWVEYVQNLDAQLRNLDEKACFAKIGAMRRNDYCVSCSDIQKLQKLKQKILTTSLALRSCLDVAIKLREQTCTLEEFENTTKSSTVRGILHTYCASIRKHQQSTKMMIERLQGTFDLLSNIIQYRSIEDLRSISKASEKHMEFLNEVTMRIRNDNQASAVVVSKTHQDAKTMKALTITATSLFPASLIATIFSSSLVQVKQDSDSGGQSTRLVVADQFWIYVVITLAATMITLGCTRLLQH</sequence>
<keyword evidence="1" id="KW-0812">Transmembrane</keyword>
<dbReference type="Proteomes" id="UP000799423">
    <property type="component" value="Unassembled WGS sequence"/>
</dbReference>
<dbReference type="Pfam" id="PF26616">
    <property type="entry name" value="CorA-like"/>
    <property type="match status" value="1"/>
</dbReference>
<protein>
    <recommendedName>
        <fullName evidence="2">CorA-like transporter domain-containing protein</fullName>
    </recommendedName>
</protein>
<feature type="transmembrane region" description="Helical" evidence="1">
    <location>
        <begin position="333"/>
        <end position="357"/>
    </location>
</feature>
<gene>
    <name evidence="3" type="ORF">T440DRAFT_175165</name>
</gene>
<evidence type="ECO:0000256" key="1">
    <source>
        <dbReference type="SAM" id="Phobius"/>
    </source>
</evidence>